<keyword evidence="3" id="KW-0804">Transcription</keyword>
<gene>
    <name evidence="6" type="ORF">FGF04_37800</name>
</gene>
<dbReference type="Gene3D" id="1.10.10.60">
    <property type="entry name" value="Homeodomain-like"/>
    <property type="match status" value="1"/>
</dbReference>
<dbReference type="PANTHER" id="PTHR46796:SF12">
    <property type="entry name" value="HTH-TYPE DNA-BINDING TRANSCRIPTIONAL ACTIVATOR EUTR"/>
    <property type="match status" value="1"/>
</dbReference>
<name>A0A5A9ZTX3_9ACTN</name>
<protein>
    <submittedName>
        <fullName evidence="6">AraC family transcriptional regulator</fullName>
    </submittedName>
</protein>
<accession>A0A5A9ZTX3</accession>
<dbReference type="Proteomes" id="UP000324965">
    <property type="component" value="Unassembled WGS sequence"/>
</dbReference>
<evidence type="ECO:0000313" key="7">
    <source>
        <dbReference type="Proteomes" id="UP000324965"/>
    </source>
</evidence>
<keyword evidence="1" id="KW-0805">Transcription regulation</keyword>
<organism evidence="6 7">
    <name type="scientific">Streptomyces apricus</name>
    <dbReference type="NCBI Taxonomy" id="1828112"/>
    <lineage>
        <taxon>Bacteria</taxon>
        <taxon>Bacillati</taxon>
        <taxon>Actinomycetota</taxon>
        <taxon>Actinomycetes</taxon>
        <taxon>Kitasatosporales</taxon>
        <taxon>Streptomycetaceae</taxon>
        <taxon>Streptomyces</taxon>
    </lineage>
</organism>
<evidence type="ECO:0000256" key="1">
    <source>
        <dbReference type="ARBA" id="ARBA00023015"/>
    </source>
</evidence>
<keyword evidence="7" id="KW-1185">Reference proteome</keyword>
<evidence type="ECO:0000256" key="3">
    <source>
        <dbReference type="ARBA" id="ARBA00023163"/>
    </source>
</evidence>
<dbReference type="InterPro" id="IPR018060">
    <property type="entry name" value="HTH_AraC"/>
</dbReference>
<dbReference type="InterPro" id="IPR050204">
    <property type="entry name" value="AraC_XylS_family_regulators"/>
</dbReference>
<dbReference type="SMART" id="SM00342">
    <property type="entry name" value="HTH_ARAC"/>
    <property type="match status" value="1"/>
</dbReference>
<feature type="region of interest" description="Disordered" evidence="4">
    <location>
        <begin position="255"/>
        <end position="299"/>
    </location>
</feature>
<evidence type="ECO:0000313" key="6">
    <source>
        <dbReference type="EMBL" id="KAA0920541.1"/>
    </source>
</evidence>
<evidence type="ECO:0000256" key="4">
    <source>
        <dbReference type="SAM" id="MobiDB-lite"/>
    </source>
</evidence>
<evidence type="ECO:0000259" key="5">
    <source>
        <dbReference type="PROSITE" id="PS01124"/>
    </source>
</evidence>
<proteinExistence type="predicted"/>
<dbReference type="PROSITE" id="PS01124">
    <property type="entry name" value="HTH_ARAC_FAMILY_2"/>
    <property type="match status" value="1"/>
</dbReference>
<sequence length="299" mass="32549">MVGCVVVAGSPLAWAPSTARNRRALPCVRSSLRAGRVISFDPTHGAVLVAAYGSDEHVPFCMRAFRFVKILSEGQPVIYAVERRCETVRAVEVRPAWIARTTSPPLCRTCHNRPTSRKGDDQAVGPLITGSTARPSAATVPAVFPHHAPASPISGDSRDAQPATLRRAIAFIEANAHADIAAAAGVTTRAVQLVFRRHLDATPLQYLRRFRLDRAHRELLLADPAAQSVTTVAYRWGFSHPGRFAADYRTAYGEPPSPTLRRRCPPSGTGCVSTWGAEQRHATSRQQRQGRGRPGWLPT</sequence>
<reference evidence="6 7" key="1">
    <citation type="submission" date="2019-05" db="EMBL/GenBank/DDBJ databases">
        <authorList>
            <person name="Hariharan J."/>
            <person name="Choudoir M.J."/>
            <person name="Diebold P."/>
            <person name="Panke-Buisse K."/>
            <person name="Buckley D.H."/>
        </authorList>
    </citation>
    <scope>NUCLEOTIDE SEQUENCE [LARGE SCALE GENOMIC DNA]</scope>
    <source>
        <strain evidence="6 7">SUN51</strain>
    </source>
</reference>
<dbReference type="GO" id="GO:0043565">
    <property type="term" value="F:sequence-specific DNA binding"/>
    <property type="evidence" value="ECO:0007669"/>
    <property type="project" value="InterPro"/>
</dbReference>
<dbReference type="PROSITE" id="PS00041">
    <property type="entry name" value="HTH_ARAC_FAMILY_1"/>
    <property type="match status" value="1"/>
</dbReference>
<dbReference type="GO" id="GO:0003700">
    <property type="term" value="F:DNA-binding transcription factor activity"/>
    <property type="evidence" value="ECO:0007669"/>
    <property type="project" value="InterPro"/>
</dbReference>
<dbReference type="Pfam" id="PF12833">
    <property type="entry name" value="HTH_18"/>
    <property type="match status" value="1"/>
</dbReference>
<dbReference type="OrthoDB" id="5464689at2"/>
<dbReference type="EMBL" id="VDFC01000101">
    <property type="protein sequence ID" value="KAA0920541.1"/>
    <property type="molecule type" value="Genomic_DNA"/>
</dbReference>
<evidence type="ECO:0000256" key="2">
    <source>
        <dbReference type="ARBA" id="ARBA00023125"/>
    </source>
</evidence>
<comment type="caution">
    <text evidence="6">The sequence shown here is derived from an EMBL/GenBank/DDBJ whole genome shotgun (WGS) entry which is preliminary data.</text>
</comment>
<keyword evidence="2" id="KW-0238">DNA-binding</keyword>
<dbReference type="InterPro" id="IPR018062">
    <property type="entry name" value="HTH_AraC-typ_CS"/>
</dbReference>
<dbReference type="AlphaFoldDB" id="A0A5A9ZTX3"/>
<dbReference type="PANTHER" id="PTHR46796">
    <property type="entry name" value="HTH-TYPE TRANSCRIPTIONAL ACTIVATOR RHAS-RELATED"/>
    <property type="match status" value="1"/>
</dbReference>
<feature type="domain" description="HTH araC/xylS-type" evidence="5">
    <location>
        <begin position="179"/>
        <end position="262"/>
    </location>
</feature>